<gene>
    <name evidence="1" type="ORF">NK118_04585</name>
</gene>
<name>A0ABT1EFN5_9FIRM</name>
<proteinExistence type="predicted"/>
<comment type="caution">
    <text evidence="1">The sequence shown here is derived from an EMBL/GenBank/DDBJ whole genome shotgun (WGS) entry which is preliminary data.</text>
</comment>
<protein>
    <submittedName>
        <fullName evidence="1">Uncharacterized protein</fullName>
    </submittedName>
</protein>
<sequence length="124" mass="13603">MISENKNLFCYLKTTCLIVLLGVAVGLLGGSLSGQTKDGLSIKSESFRLNEEELLSLSPALFVEGDEELIEQAKLDILADDSQVQEKQYNSQGSLTSIKGLKAGEYEGVVTVEKREVTFRIICR</sequence>
<reference evidence="1 2" key="1">
    <citation type="journal article" date="2022" name="Genome Biol. Evol.">
        <title>Host diet, physiology and behaviors set the stage for Lachnospiraceae cladogenesis.</title>
        <authorList>
            <person name="Vera-Ponce De Leon A."/>
            <person name="Schneider M."/>
            <person name="Jahnes B.C."/>
            <person name="Sadowski V."/>
            <person name="Camuy-Velez L.A."/>
            <person name="Duan J."/>
            <person name="Sabree Z.L."/>
        </authorList>
    </citation>
    <scope>NUCLEOTIDE SEQUENCE [LARGE SCALE GENOMIC DNA]</scope>
    <source>
        <strain evidence="1 2">PAL227</strain>
    </source>
</reference>
<evidence type="ECO:0000313" key="1">
    <source>
        <dbReference type="EMBL" id="MCP1109526.1"/>
    </source>
</evidence>
<organism evidence="1 2">
    <name type="scientific">Ohessyouella blattaphilus</name>
    <dbReference type="NCBI Taxonomy" id="2949333"/>
    <lineage>
        <taxon>Bacteria</taxon>
        <taxon>Bacillati</taxon>
        <taxon>Bacillota</taxon>
        <taxon>Clostridia</taxon>
        <taxon>Lachnospirales</taxon>
        <taxon>Lachnospiraceae</taxon>
        <taxon>Ohessyouella</taxon>
    </lineage>
</organism>
<keyword evidence="2" id="KW-1185">Reference proteome</keyword>
<dbReference type="EMBL" id="JAMZFV010000004">
    <property type="protein sequence ID" value="MCP1109526.1"/>
    <property type="molecule type" value="Genomic_DNA"/>
</dbReference>
<evidence type="ECO:0000313" key="2">
    <source>
        <dbReference type="Proteomes" id="UP001523565"/>
    </source>
</evidence>
<accession>A0ABT1EFN5</accession>
<dbReference type="Proteomes" id="UP001523565">
    <property type="component" value="Unassembled WGS sequence"/>
</dbReference>
<dbReference type="RefSeq" id="WP_262068433.1">
    <property type="nucleotide sequence ID" value="NZ_JAMXOC010000004.1"/>
</dbReference>